<accession>A0A368US11</accession>
<evidence type="ECO:0000256" key="2">
    <source>
        <dbReference type="ARBA" id="ARBA00022801"/>
    </source>
</evidence>
<dbReference type="PANTHER" id="PTHR43751">
    <property type="entry name" value="SULFATASE"/>
    <property type="match status" value="1"/>
</dbReference>
<proteinExistence type="inferred from homology"/>
<dbReference type="Gene3D" id="3.30.1120.10">
    <property type="match status" value="1"/>
</dbReference>
<keyword evidence="2" id="KW-0378">Hydrolase</keyword>
<dbReference type="PROSITE" id="PS51257">
    <property type="entry name" value="PROKAR_LIPOPROTEIN"/>
    <property type="match status" value="1"/>
</dbReference>
<dbReference type="SUPFAM" id="SSF53649">
    <property type="entry name" value="Alkaline phosphatase-like"/>
    <property type="match status" value="1"/>
</dbReference>
<feature type="domain" description="Sulfatase N-terminal" evidence="3">
    <location>
        <begin position="39"/>
        <end position="406"/>
    </location>
</feature>
<dbReference type="PANTHER" id="PTHR43751:SF6">
    <property type="entry name" value="N-ACETYLGALACTOSAMINE-6-O-SULFATASE"/>
    <property type="match status" value="1"/>
</dbReference>
<dbReference type="InterPro" id="IPR017850">
    <property type="entry name" value="Alkaline_phosphatase_core_sf"/>
</dbReference>
<dbReference type="PROSITE" id="PS00523">
    <property type="entry name" value="SULFATASE_1"/>
    <property type="match status" value="1"/>
</dbReference>
<dbReference type="Proteomes" id="UP000252733">
    <property type="component" value="Unassembled WGS sequence"/>
</dbReference>
<dbReference type="InterPro" id="IPR024607">
    <property type="entry name" value="Sulfatase_CS"/>
</dbReference>
<dbReference type="AlphaFoldDB" id="A0A368US11"/>
<dbReference type="Pfam" id="PF00884">
    <property type="entry name" value="Sulfatase"/>
    <property type="match status" value="1"/>
</dbReference>
<evidence type="ECO:0000259" key="3">
    <source>
        <dbReference type="Pfam" id="PF00884"/>
    </source>
</evidence>
<dbReference type="InterPro" id="IPR000917">
    <property type="entry name" value="Sulfatase_N"/>
</dbReference>
<organism evidence="4 5">
    <name type="scientific">Marinilabilia salmonicolor</name>
    <dbReference type="NCBI Taxonomy" id="989"/>
    <lineage>
        <taxon>Bacteria</taxon>
        <taxon>Pseudomonadati</taxon>
        <taxon>Bacteroidota</taxon>
        <taxon>Bacteroidia</taxon>
        <taxon>Marinilabiliales</taxon>
        <taxon>Marinilabiliaceae</taxon>
        <taxon>Marinilabilia</taxon>
    </lineage>
</organism>
<sequence length="516" mass="56916">MNSTLMKNTFYISSIAAGILMSCSPQTPQEKKSSNIPKPNVLLIYTDDVGYGDIGIYGGEVPTPHIDALAQNGIQFTNAYATSATCTPSRFSLLTGEYSWRQPGRGVAPGDAPALIRPGKETLPAVMQRAGYHTGVIGKWHLGLGGENGPDWNGKISPGPLEIGFNYSFIIPATGDRVPTVFVENHHVVNLDSSDPIEVSFREKVGDRPTGTENPEKLTHQWSHGHNHTIINGISRIGYMSGGESALWRDEDFADTFLKQTKKFLEQEKEKPFFLLFSTHDIHVPRVPHERFQGTTDQGPRGDAIAQLDWSVGQLMNLLEEKGLEENTLIIFSSDNGPVLDDGYEDNAAEQLGLHDPFSNLRGGKYSAFEAGTKVPFIVSWPKEIKAGQTSTALFSQIDLLASFAHFTKTDFNGNQAIDSQNNWSTLTGQDKNGRQWVVQEAIQGVLSILDAKGYKYIAPKDGSKLVPWGVNIETGFTLEPQLYHLKKDPQEIKNIAETHPDIVNILKTRLDSIKR</sequence>
<dbReference type="GO" id="GO:0016787">
    <property type="term" value="F:hydrolase activity"/>
    <property type="evidence" value="ECO:0007669"/>
    <property type="project" value="UniProtKB-KW"/>
</dbReference>
<dbReference type="EMBL" id="QPIZ01000017">
    <property type="protein sequence ID" value="RCW31586.1"/>
    <property type="molecule type" value="Genomic_DNA"/>
</dbReference>
<dbReference type="InterPro" id="IPR052701">
    <property type="entry name" value="GAG_Ulvan_Degrading_Sulfatases"/>
</dbReference>
<evidence type="ECO:0000313" key="5">
    <source>
        <dbReference type="Proteomes" id="UP000252733"/>
    </source>
</evidence>
<gene>
    <name evidence="4" type="ORF">DFO77_11728</name>
</gene>
<reference evidence="4 5" key="1">
    <citation type="submission" date="2018-07" db="EMBL/GenBank/DDBJ databases">
        <title>Freshwater and sediment microbial communities from various areas in North America, analyzing microbe dynamics in response to fracking.</title>
        <authorList>
            <person name="Lamendella R."/>
        </authorList>
    </citation>
    <scope>NUCLEOTIDE SEQUENCE [LARGE SCALE GENOMIC DNA]</scope>
    <source>
        <strain evidence="4 5">160A</strain>
    </source>
</reference>
<keyword evidence="5" id="KW-1185">Reference proteome</keyword>
<protein>
    <submittedName>
        <fullName evidence="4">Arylsulfatase A-like enzyme</fullName>
    </submittedName>
</protein>
<evidence type="ECO:0000256" key="1">
    <source>
        <dbReference type="ARBA" id="ARBA00008779"/>
    </source>
</evidence>
<comment type="caution">
    <text evidence="4">The sequence shown here is derived from an EMBL/GenBank/DDBJ whole genome shotgun (WGS) entry which is preliminary data.</text>
</comment>
<name>A0A368US11_9BACT</name>
<comment type="similarity">
    <text evidence="1">Belongs to the sulfatase family.</text>
</comment>
<dbReference type="Gene3D" id="3.40.720.10">
    <property type="entry name" value="Alkaline Phosphatase, subunit A"/>
    <property type="match status" value="1"/>
</dbReference>
<evidence type="ECO:0000313" key="4">
    <source>
        <dbReference type="EMBL" id="RCW31586.1"/>
    </source>
</evidence>
<dbReference type="PROSITE" id="PS00149">
    <property type="entry name" value="SULFATASE_2"/>
    <property type="match status" value="1"/>
</dbReference>